<dbReference type="SUPFAM" id="SSF54909">
    <property type="entry name" value="Dimeric alpha+beta barrel"/>
    <property type="match status" value="1"/>
</dbReference>
<dbReference type="EMBL" id="JAGINS010000001">
    <property type="protein sequence ID" value="MBP2360777.1"/>
    <property type="molecule type" value="Genomic_DNA"/>
</dbReference>
<accession>A0ABS4VA53</accession>
<keyword evidence="2" id="KW-0560">Oxidoreductase</keyword>
<keyword evidence="3" id="KW-1185">Reference proteome</keyword>
<dbReference type="EC" id="1.13.12.22" evidence="2"/>
<dbReference type="Gene3D" id="3.30.70.100">
    <property type="match status" value="1"/>
</dbReference>
<dbReference type="PROSITE" id="PS51725">
    <property type="entry name" value="ABM"/>
    <property type="match status" value="1"/>
</dbReference>
<feature type="domain" description="ABM" evidence="1">
    <location>
        <begin position="2"/>
        <end position="89"/>
    </location>
</feature>
<dbReference type="GeneID" id="97343136"/>
<dbReference type="RefSeq" id="WP_056799396.1">
    <property type="nucleotide sequence ID" value="NZ_BMWJ01000008.1"/>
</dbReference>
<sequence length="97" mass="10976">MITFINRFEVTGPIDEFEAAFEETSAFFAAQPGFVAHRMLKHLNAPGRYVNVADWADEESFRRALGRPEFAVHRTALQKLGSSEPNLYAPLLERVAH</sequence>
<dbReference type="Proteomes" id="UP001519311">
    <property type="component" value="Unassembled WGS sequence"/>
</dbReference>
<dbReference type="InterPro" id="IPR007138">
    <property type="entry name" value="ABM_dom"/>
</dbReference>
<keyword evidence="2" id="KW-0503">Monooxygenase</keyword>
<proteinExistence type="predicted"/>
<dbReference type="InterPro" id="IPR011008">
    <property type="entry name" value="Dimeric_a/b-barrel"/>
</dbReference>
<reference evidence="2 3" key="1">
    <citation type="submission" date="2021-03" db="EMBL/GenBank/DDBJ databases">
        <title>Sequencing the genomes of 1000 actinobacteria strains.</title>
        <authorList>
            <person name="Klenk H.-P."/>
        </authorList>
    </citation>
    <scope>NUCLEOTIDE SEQUENCE [LARGE SCALE GENOMIC DNA]</scope>
    <source>
        <strain evidence="2 3">DSM 40843</strain>
    </source>
</reference>
<protein>
    <submittedName>
        <fullName evidence="2">Monooxygenase</fullName>
        <ecNumber evidence="2">1.13.12.-</ecNumber>
        <ecNumber evidence="2">1.13.12.22</ecNumber>
    </submittedName>
</protein>
<evidence type="ECO:0000313" key="2">
    <source>
        <dbReference type="EMBL" id="MBP2360777.1"/>
    </source>
</evidence>
<evidence type="ECO:0000313" key="3">
    <source>
        <dbReference type="Proteomes" id="UP001519311"/>
    </source>
</evidence>
<name>A0ABS4VA53_9ACTN</name>
<gene>
    <name evidence="2" type="ORF">JOF59_003177</name>
</gene>
<comment type="caution">
    <text evidence="2">The sequence shown here is derived from an EMBL/GenBank/DDBJ whole genome shotgun (WGS) entry which is preliminary data.</text>
</comment>
<dbReference type="GO" id="GO:0004497">
    <property type="term" value="F:monooxygenase activity"/>
    <property type="evidence" value="ECO:0007669"/>
    <property type="project" value="UniProtKB-KW"/>
</dbReference>
<dbReference type="EC" id="1.13.12.-" evidence="2"/>
<dbReference type="Pfam" id="PF03992">
    <property type="entry name" value="ABM"/>
    <property type="match status" value="1"/>
</dbReference>
<organism evidence="2 3">
    <name type="scientific">Streptomyces clavifer</name>
    <dbReference type="NCBI Taxonomy" id="68188"/>
    <lineage>
        <taxon>Bacteria</taxon>
        <taxon>Bacillati</taxon>
        <taxon>Actinomycetota</taxon>
        <taxon>Actinomycetes</taxon>
        <taxon>Kitasatosporales</taxon>
        <taxon>Streptomycetaceae</taxon>
        <taxon>Streptomyces</taxon>
    </lineage>
</organism>
<evidence type="ECO:0000259" key="1">
    <source>
        <dbReference type="PROSITE" id="PS51725"/>
    </source>
</evidence>